<evidence type="ECO:0000256" key="1">
    <source>
        <dbReference type="SAM" id="Phobius"/>
    </source>
</evidence>
<protein>
    <recommendedName>
        <fullName evidence="4">Holin</fullName>
    </recommendedName>
</protein>
<feature type="transmembrane region" description="Helical" evidence="1">
    <location>
        <begin position="42"/>
        <end position="65"/>
    </location>
</feature>
<evidence type="ECO:0000313" key="2">
    <source>
        <dbReference type="EMBL" id="MDQ0429616.1"/>
    </source>
</evidence>
<reference evidence="2 3" key="1">
    <citation type="submission" date="2023-07" db="EMBL/GenBank/DDBJ databases">
        <title>Genomic Encyclopedia of Type Strains, Phase IV (KMG-IV): sequencing the most valuable type-strain genomes for metagenomic binning, comparative biology and taxonomic classification.</title>
        <authorList>
            <person name="Goeker M."/>
        </authorList>
    </citation>
    <scope>NUCLEOTIDE SEQUENCE [LARGE SCALE GENOMIC DNA]</scope>
    <source>
        <strain evidence="2 3">DSM 16419</strain>
    </source>
</reference>
<keyword evidence="1" id="KW-0812">Transmembrane</keyword>
<accession>A0ABU0GW64</accession>
<keyword evidence="3" id="KW-1185">Reference proteome</keyword>
<dbReference type="RefSeq" id="WP_308787681.1">
    <property type="nucleotide sequence ID" value="NZ_JAUSWB010000006.1"/>
</dbReference>
<dbReference type="EMBL" id="JAUSWB010000006">
    <property type="protein sequence ID" value="MDQ0429616.1"/>
    <property type="molecule type" value="Genomic_DNA"/>
</dbReference>
<name>A0ABU0GW64_9BACL</name>
<organism evidence="2 3">
    <name type="scientific">Planomicrobium stackebrandtii</name>
    <dbReference type="NCBI Taxonomy" id="253160"/>
    <lineage>
        <taxon>Bacteria</taxon>
        <taxon>Bacillati</taxon>
        <taxon>Bacillota</taxon>
        <taxon>Bacilli</taxon>
        <taxon>Bacillales</taxon>
        <taxon>Caryophanaceae</taxon>
        <taxon>Planomicrobium</taxon>
    </lineage>
</organism>
<evidence type="ECO:0000313" key="3">
    <source>
        <dbReference type="Proteomes" id="UP001241988"/>
    </source>
</evidence>
<keyword evidence="1" id="KW-1133">Transmembrane helix</keyword>
<dbReference type="Proteomes" id="UP001241988">
    <property type="component" value="Unassembled WGS sequence"/>
</dbReference>
<proteinExistence type="predicted"/>
<comment type="caution">
    <text evidence="2">The sequence shown here is derived from an EMBL/GenBank/DDBJ whole genome shotgun (WGS) entry which is preliminary data.</text>
</comment>
<keyword evidence="1" id="KW-0472">Membrane</keyword>
<gene>
    <name evidence="2" type="ORF">QOZ98_002444</name>
</gene>
<evidence type="ECO:0008006" key="4">
    <source>
        <dbReference type="Google" id="ProtNLM"/>
    </source>
</evidence>
<sequence length="67" mass="7426">MDEITTQDWNSLVGSVGSIGDKTQNQLLRIQSQLEGLTDTLMITNILLGIIAVTFIISVVSRIFFKK</sequence>